<dbReference type="SUPFAM" id="SSF46785">
    <property type="entry name" value="Winged helix' DNA-binding domain"/>
    <property type="match status" value="1"/>
</dbReference>
<proteinExistence type="predicted"/>
<dbReference type="InterPro" id="IPR011991">
    <property type="entry name" value="ArsR-like_HTH"/>
</dbReference>
<evidence type="ECO:0000256" key="1">
    <source>
        <dbReference type="ARBA" id="ARBA00023015"/>
    </source>
</evidence>
<dbReference type="AlphaFoldDB" id="A0A059FIC0"/>
<dbReference type="InterPro" id="IPR000485">
    <property type="entry name" value="AsnC-type_HTH_dom"/>
</dbReference>
<dbReference type="SMART" id="SM00344">
    <property type="entry name" value="HTH_ASNC"/>
    <property type="match status" value="1"/>
</dbReference>
<dbReference type="InterPro" id="IPR019885">
    <property type="entry name" value="Tscrpt_reg_HTH_AsnC-type_CS"/>
</dbReference>
<protein>
    <submittedName>
        <fullName evidence="5">AsnC family transcriptional regulator</fullName>
    </submittedName>
</protein>
<dbReference type="Pfam" id="PF01037">
    <property type="entry name" value="AsnC_trans_reg"/>
    <property type="match status" value="1"/>
</dbReference>
<name>A0A059FIC0_9PROT</name>
<dbReference type="CDD" id="cd00090">
    <property type="entry name" value="HTH_ARSR"/>
    <property type="match status" value="1"/>
</dbReference>
<dbReference type="InterPro" id="IPR019888">
    <property type="entry name" value="Tscrpt_reg_AsnC-like"/>
</dbReference>
<dbReference type="InterPro" id="IPR019887">
    <property type="entry name" value="Tscrpt_reg_AsnC/Lrp_C"/>
</dbReference>
<evidence type="ECO:0000313" key="5">
    <source>
        <dbReference type="EMBL" id="KCZ90357.1"/>
    </source>
</evidence>
<dbReference type="RefSeq" id="WP_051597334.1">
    <property type="nucleotide sequence ID" value="NZ_ARYJ01000002.1"/>
</dbReference>
<reference evidence="5 6" key="1">
    <citation type="journal article" date="2014" name="Antonie Van Leeuwenhoek">
        <title>Hyphomonas beringensis sp. nov. and Hyphomonas chukchiensis sp. nov., isolated from surface seawater of the Bering Sea and Chukchi Sea.</title>
        <authorList>
            <person name="Li C."/>
            <person name="Lai Q."/>
            <person name="Li G."/>
            <person name="Dong C."/>
            <person name="Wang J."/>
            <person name="Liao Y."/>
            <person name="Shao Z."/>
        </authorList>
    </citation>
    <scope>NUCLEOTIDE SEQUENCE [LARGE SCALE GENOMIC DNA]</scope>
    <source>
        <strain evidence="5 6">VP2</strain>
    </source>
</reference>
<dbReference type="Gene3D" id="3.30.70.920">
    <property type="match status" value="1"/>
</dbReference>
<feature type="domain" description="HTH asnC-type" evidence="4">
    <location>
        <begin position="7"/>
        <end position="68"/>
    </location>
</feature>
<evidence type="ECO:0000256" key="2">
    <source>
        <dbReference type="ARBA" id="ARBA00023125"/>
    </source>
</evidence>
<evidence type="ECO:0000313" key="6">
    <source>
        <dbReference type="Proteomes" id="UP000024816"/>
    </source>
</evidence>
<dbReference type="GO" id="GO:0043200">
    <property type="term" value="P:response to amino acid"/>
    <property type="evidence" value="ECO:0007669"/>
    <property type="project" value="TreeGrafter"/>
</dbReference>
<keyword evidence="2" id="KW-0238">DNA-binding</keyword>
<comment type="caution">
    <text evidence="5">The sequence shown here is derived from an EMBL/GenBank/DDBJ whole genome shotgun (WGS) entry which is preliminary data.</text>
</comment>
<dbReference type="OrthoDB" id="8085200at2"/>
<dbReference type="FunFam" id="1.10.10.10:FF:000186">
    <property type="entry name" value="AsnC family transcriptional regulator"/>
    <property type="match status" value="1"/>
</dbReference>
<dbReference type="STRING" id="1280952.HJA_03981"/>
<organism evidence="5 6">
    <name type="scientific">Hyphomonas jannaschiana VP2</name>
    <dbReference type="NCBI Taxonomy" id="1280952"/>
    <lineage>
        <taxon>Bacteria</taxon>
        <taxon>Pseudomonadati</taxon>
        <taxon>Pseudomonadota</taxon>
        <taxon>Alphaproteobacteria</taxon>
        <taxon>Hyphomonadales</taxon>
        <taxon>Hyphomonadaceae</taxon>
        <taxon>Hyphomonas</taxon>
    </lineage>
</organism>
<dbReference type="GO" id="GO:0005829">
    <property type="term" value="C:cytosol"/>
    <property type="evidence" value="ECO:0007669"/>
    <property type="project" value="TreeGrafter"/>
</dbReference>
<evidence type="ECO:0000259" key="4">
    <source>
        <dbReference type="PROSITE" id="PS50956"/>
    </source>
</evidence>
<dbReference type="InterPro" id="IPR036388">
    <property type="entry name" value="WH-like_DNA-bd_sf"/>
</dbReference>
<dbReference type="eggNOG" id="COG1522">
    <property type="taxonomic scope" value="Bacteria"/>
</dbReference>
<dbReference type="PROSITE" id="PS00519">
    <property type="entry name" value="HTH_ASNC_1"/>
    <property type="match status" value="1"/>
</dbReference>
<gene>
    <name evidence="5" type="ORF">HJA_03981</name>
</gene>
<dbReference type="GO" id="GO:0006355">
    <property type="term" value="P:regulation of DNA-templated transcription"/>
    <property type="evidence" value="ECO:0007669"/>
    <property type="project" value="UniProtKB-ARBA"/>
</dbReference>
<dbReference type="PRINTS" id="PR00033">
    <property type="entry name" value="HTHASNC"/>
</dbReference>
<dbReference type="SUPFAM" id="SSF54909">
    <property type="entry name" value="Dimeric alpha+beta barrel"/>
    <property type="match status" value="1"/>
</dbReference>
<evidence type="ECO:0000256" key="3">
    <source>
        <dbReference type="ARBA" id="ARBA00023163"/>
    </source>
</evidence>
<keyword evidence="3" id="KW-0804">Transcription</keyword>
<dbReference type="PANTHER" id="PTHR30154">
    <property type="entry name" value="LEUCINE-RESPONSIVE REGULATORY PROTEIN"/>
    <property type="match status" value="1"/>
</dbReference>
<dbReference type="Gene3D" id="1.10.10.10">
    <property type="entry name" value="Winged helix-like DNA-binding domain superfamily/Winged helix DNA-binding domain"/>
    <property type="match status" value="1"/>
</dbReference>
<dbReference type="PANTHER" id="PTHR30154:SF34">
    <property type="entry name" value="TRANSCRIPTIONAL REGULATOR AZLB"/>
    <property type="match status" value="1"/>
</dbReference>
<accession>A0A059FIC0</accession>
<dbReference type="InterPro" id="IPR011008">
    <property type="entry name" value="Dimeric_a/b-barrel"/>
</dbReference>
<keyword evidence="1" id="KW-0805">Transcription regulation</keyword>
<dbReference type="Pfam" id="PF13412">
    <property type="entry name" value="HTH_24"/>
    <property type="match status" value="1"/>
</dbReference>
<sequence>MTKYFALDRIDRSILRVLQSDGRITNADLADAVALSPSACLARVRRLEKEGVITGYKAQIDAARIDSNLTIFALMTLSKHDSKTSQKVERIMRGMPEVIEAFYTSGTTDYIARFIVPDMAYWSRLQESLLDNEELKIETIVSHFVMRDAKSYSGVPLYGDSIKEDKRTLPP</sequence>
<dbReference type="EMBL" id="ARYJ01000002">
    <property type="protein sequence ID" value="KCZ90357.1"/>
    <property type="molecule type" value="Genomic_DNA"/>
</dbReference>
<dbReference type="PROSITE" id="PS50956">
    <property type="entry name" value="HTH_ASNC_2"/>
    <property type="match status" value="1"/>
</dbReference>
<keyword evidence="6" id="KW-1185">Reference proteome</keyword>
<dbReference type="Proteomes" id="UP000024816">
    <property type="component" value="Unassembled WGS sequence"/>
</dbReference>
<dbReference type="InterPro" id="IPR036390">
    <property type="entry name" value="WH_DNA-bd_sf"/>
</dbReference>
<dbReference type="GO" id="GO:0043565">
    <property type="term" value="F:sequence-specific DNA binding"/>
    <property type="evidence" value="ECO:0007669"/>
    <property type="project" value="InterPro"/>
</dbReference>